<gene>
    <name evidence="1" type="ORF">US86_C0001G0039</name>
</gene>
<reference evidence="1 2" key="1">
    <citation type="journal article" date="2015" name="Nature">
        <title>rRNA introns, odd ribosomes, and small enigmatic genomes across a large radiation of phyla.</title>
        <authorList>
            <person name="Brown C.T."/>
            <person name="Hug L.A."/>
            <person name="Thomas B.C."/>
            <person name="Sharon I."/>
            <person name="Castelle C.J."/>
            <person name="Singh A."/>
            <person name="Wilkins M.J."/>
            <person name="Williams K.H."/>
            <person name="Banfield J.F."/>
        </authorList>
    </citation>
    <scope>NUCLEOTIDE SEQUENCE [LARGE SCALE GENOMIC DNA]</scope>
</reference>
<protein>
    <submittedName>
        <fullName evidence="1">Uncharacterized protein</fullName>
    </submittedName>
</protein>
<organism evidence="1 2">
    <name type="scientific">Candidatus Daviesbacteria bacterium GW2011_GWA2_38_24</name>
    <dbReference type="NCBI Taxonomy" id="1618422"/>
    <lineage>
        <taxon>Bacteria</taxon>
        <taxon>Candidatus Daviesiibacteriota</taxon>
    </lineage>
</organism>
<accession>A0A0G0JJX6</accession>
<sequence>MKSSFIVDEKRITEIKWRTPFRALYQPKDGSGLPPYGAGDASYSELSPDNIRIHFIKLREVFTDNEL</sequence>
<proteinExistence type="predicted"/>
<evidence type="ECO:0000313" key="2">
    <source>
        <dbReference type="Proteomes" id="UP000034235"/>
    </source>
</evidence>
<name>A0A0G0JJX6_9BACT</name>
<dbReference type="EMBL" id="LBUP01000001">
    <property type="protein sequence ID" value="KKQ67112.1"/>
    <property type="molecule type" value="Genomic_DNA"/>
</dbReference>
<dbReference type="AlphaFoldDB" id="A0A0G0JJX6"/>
<dbReference type="Proteomes" id="UP000034235">
    <property type="component" value="Unassembled WGS sequence"/>
</dbReference>
<evidence type="ECO:0000313" key="1">
    <source>
        <dbReference type="EMBL" id="KKQ67112.1"/>
    </source>
</evidence>
<comment type="caution">
    <text evidence="1">The sequence shown here is derived from an EMBL/GenBank/DDBJ whole genome shotgun (WGS) entry which is preliminary data.</text>
</comment>